<name>A0A4Y7TM46_COPMI</name>
<dbReference type="InterPro" id="IPR050936">
    <property type="entry name" value="AP-1-like"/>
</dbReference>
<dbReference type="AlphaFoldDB" id="A0A4Y7TM46"/>
<evidence type="ECO:0000256" key="2">
    <source>
        <dbReference type="ARBA" id="ARBA00023242"/>
    </source>
</evidence>
<dbReference type="EMBL" id="QPFP01000008">
    <property type="protein sequence ID" value="TEB35024.1"/>
    <property type="molecule type" value="Genomic_DNA"/>
</dbReference>
<keyword evidence="2" id="KW-0539">Nucleus</keyword>
<dbReference type="InterPro" id="IPR046347">
    <property type="entry name" value="bZIP_sf"/>
</dbReference>
<dbReference type="Proteomes" id="UP000298030">
    <property type="component" value="Unassembled WGS sequence"/>
</dbReference>
<comment type="subcellular location">
    <subcellularLocation>
        <location evidence="1">Nucleus</location>
    </subcellularLocation>
</comment>
<evidence type="ECO:0000313" key="6">
    <source>
        <dbReference type="EMBL" id="TEB35024.1"/>
    </source>
</evidence>
<dbReference type="PANTHER" id="PTHR40621">
    <property type="entry name" value="TRANSCRIPTION FACTOR KAPC-RELATED"/>
    <property type="match status" value="1"/>
</dbReference>
<feature type="compositionally biased region" description="Low complexity" evidence="4">
    <location>
        <begin position="376"/>
        <end position="386"/>
    </location>
</feature>
<proteinExistence type="predicted"/>
<dbReference type="PROSITE" id="PS00036">
    <property type="entry name" value="BZIP_BASIC"/>
    <property type="match status" value="1"/>
</dbReference>
<organism evidence="6 7">
    <name type="scientific">Coprinellus micaceus</name>
    <name type="common">Glistening ink-cap mushroom</name>
    <name type="synonym">Coprinus micaceus</name>
    <dbReference type="NCBI Taxonomy" id="71717"/>
    <lineage>
        <taxon>Eukaryota</taxon>
        <taxon>Fungi</taxon>
        <taxon>Dikarya</taxon>
        <taxon>Basidiomycota</taxon>
        <taxon>Agaricomycotina</taxon>
        <taxon>Agaricomycetes</taxon>
        <taxon>Agaricomycetidae</taxon>
        <taxon>Agaricales</taxon>
        <taxon>Agaricineae</taxon>
        <taxon>Psathyrellaceae</taxon>
        <taxon>Coprinellus</taxon>
    </lineage>
</organism>
<dbReference type="SUPFAM" id="SSF57959">
    <property type="entry name" value="Leucine zipper domain"/>
    <property type="match status" value="1"/>
</dbReference>
<keyword evidence="7" id="KW-1185">Reference proteome</keyword>
<dbReference type="GO" id="GO:0090575">
    <property type="term" value="C:RNA polymerase II transcription regulator complex"/>
    <property type="evidence" value="ECO:0007669"/>
    <property type="project" value="TreeGrafter"/>
</dbReference>
<dbReference type="PANTHER" id="PTHR40621:SF7">
    <property type="entry name" value="BZIP DOMAIN-CONTAINING PROTEIN"/>
    <property type="match status" value="1"/>
</dbReference>
<evidence type="ECO:0000259" key="5">
    <source>
        <dbReference type="PROSITE" id="PS00036"/>
    </source>
</evidence>
<feature type="compositionally biased region" description="Basic and acidic residues" evidence="4">
    <location>
        <begin position="9"/>
        <end position="20"/>
    </location>
</feature>
<dbReference type="Gene3D" id="1.20.5.170">
    <property type="match status" value="1"/>
</dbReference>
<dbReference type="GO" id="GO:0001228">
    <property type="term" value="F:DNA-binding transcription activator activity, RNA polymerase II-specific"/>
    <property type="evidence" value="ECO:0007669"/>
    <property type="project" value="TreeGrafter"/>
</dbReference>
<gene>
    <name evidence="6" type="ORF">FA13DRAFT_1432886</name>
</gene>
<dbReference type="OrthoDB" id="2285533at2759"/>
<dbReference type="GO" id="GO:0000976">
    <property type="term" value="F:transcription cis-regulatory region binding"/>
    <property type="evidence" value="ECO:0007669"/>
    <property type="project" value="InterPro"/>
</dbReference>
<feature type="coiled-coil region" evidence="3">
    <location>
        <begin position="46"/>
        <end position="80"/>
    </location>
</feature>
<evidence type="ECO:0000313" key="7">
    <source>
        <dbReference type="Proteomes" id="UP000298030"/>
    </source>
</evidence>
<evidence type="ECO:0000256" key="1">
    <source>
        <dbReference type="ARBA" id="ARBA00004123"/>
    </source>
</evidence>
<comment type="caution">
    <text evidence="6">The sequence shown here is derived from an EMBL/GenBank/DDBJ whole genome shotgun (WGS) entry which is preliminary data.</text>
</comment>
<evidence type="ECO:0000256" key="4">
    <source>
        <dbReference type="SAM" id="MobiDB-lite"/>
    </source>
</evidence>
<evidence type="ECO:0000256" key="3">
    <source>
        <dbReference type="SAM" id="Coils"/>
    </source>
</evidence>
<feature type="region of interest" description="Disordered" evidence="4">
    <location>
        <begin position="323"/>
        <end position="410"/>
    </location>
</feature>
<dbReference type="InterPro" id="IPR004827">
    <property type="entry name" value="bZIP"/>
</dbReference>
<feature type="compositionally biased region" description="Pro residues" evidence="4">
    <location>
        <begin position="120"/>
        <end position="129"/>
    </location>
</feature>
<accession>A0A4Y7TM46</accession>
<feature type="region of interest" description="Disordered" evidence="4">
    <location>
        <begin position="120"/>
        <end position="176"/>
    </location>
</feature>
<feature type="region of interest" description="Disordered" evidence="4">
    <location>
        <begin position="1"/>
        <end position="21"/>
    </location>
</feature>
<feature type="compositionally biased region" description="Low complexity" evidence="4">
    <location>
        <begin position="239"/>
        <end position="260"/>
    </location>
</feature>
<feature type="region of interest" description="Disordered" evidence="4">
    <location>
        <begin position="232"/>
        <end position="260"/>
    </location>
</feature>
<feature type="region of interest" description="Disordered" evidence="4">
    <location>
        <begin position="451"/>
        <end position="473"/>
    </location>
</feature>
<sequence>MPKSNPNHDPAKAPNDDQARVNDIALRKKKNADAQAAFRARRANYIATLEETVTNLESVVIQLQESCRDARSEASDWKQECARTRLELREREKYWRCFWQSRKSSHANADDPLPLPPPVNAPALLPPPGNIDTQVGHGHPQQLHYSDENASYRGADSCPAPPAYPGSDHSSYTTTSPSIPMVSWPVQHHPPGNTMESHQTEVSYSSRPFGGAPEEQKLQLHAVLDNAPYTFSNDDRYRVSGSSVPESRSLSPSSSTTASTTATLAPVYPFTFPEPSARFTDRGEIDLRRHSLSHSGEVTLHGGTADLSSLSLGASEALGFRFGVRKSGSGPDSEHPRTTPIPSIPNSSGGFGEKMSELGCGASSSGGGHLDRLSSDSDSSGVPLSSRPRRKRGMQHTSSRSPSPGPPSLSCTVAVIKAQAFGALRRTRARGKKSSEGAARVAMDVLEARGIGIGGPTSSKRPRLDNEEFTMET</sequence>
<protein>
    <recommendedName>
        <fullName evidence="5">BZIP domain-containing protein</fullName>
    </recommendedName>
</protein>
<reference evidence="6 7" key="1">
    <citation type="journal article" date="2019" name="Nat. Ecol. Evol.">
        <title>Megaphylogeny resolves global patterns of mushroom evolution.</title>
        <authorList>
            <person name="Varga T."/>
            <person name="Krizsan K."/>
            <person name="Foldi C."/>
            <person name="Dima B."/>
            <person name="Sanchez-Garcia M."/>
            <person name="Sanchez-Ramirez S."/>
            <person name="Szollosi G.J."/>
            <person name="Szarkandi J.G."/>
            <person name="Papp V."/>
            <person name="Albert L."/>
            <person name="Andreopoulos W."/>
            <person name="Angelini C."/>
            <person name="Antonin V."/>
            <person name="Barry K.W."/>
            <person name="Bougher N.L."/>
            <person name="Buchanan P."/>
            <person name="Buyck B."/>
            <person name="Bense V."/>
            <person name="Catcheside P."/>
            <person name="Chovatia M."/>
            <person name="Cooper J."/>
            <person name="Damon W."/>
            <person name="Desjardin D."/>
            <person name="Finy P."/>
            <person name="Geml J."/>
            <person name="Haridas S."/>
            <person name="Hughes K."/>
            <person name="Justo A."/>
            <person name="Karasinski D."/>
            <person name="Kautmanova I."/>
            <person name="Kiss B."/>
            <person name="Kocsube S."/>
            <person name="Kotiranta H."/>
            <person name="LaButti K.M."/>
            <person name="Lechner B.E."/>
            <person name="Liimatainen K."/>
            <person name="Lipzen A."/>
            <person name="Lukacs Z."/>
            <person name="Mihaltcheva S."/>
            <person name="Morgado L.N."/>
            <person name="Niskanen T."/>
            <person name="Noordeloos M.E."/>
            <person name="Ohm R.A."/>
            <person name="Ortiz-Santana B."/>
            <person name="Ovrebo C."/>
            <person name="Racz N."/>
            <person name="Riley R."/>
            <person name="Savchenko A."/>
            <person name="Shiryaev A."/>
            <person name="Soop K."/>
            <person name="Spirin V."/>
            <person name="Szebenyi C."/>
            <person name="Tomsovsky M."/>
            <person name="Tulloss R.E."/>
            <person name="Uehling J."/>
            <person name="Grigoriev I.V."/>
            <person name="Vagvolgyi C."/>
            <person name="Papp T."/>
            <person name="Martin F.M."/>
            <person name="Miettinen O."/>
            <person name="Hibbett D.S."/>
            <person name="Nagy L.G."/>
        </authorList>
    </citation>
    <scope>NUCLEOTIDE SEQUENCE [LARGE SCALE GENOMIC DNA]</scope>
    <source>
        <strain evidence="6 7">FP101781</strain>
    </source>
</reference>
<keyword evidence="3" id="KW-0175">Coiled coil</keyword>
<feature type="domain" description="BZIP" evidence="5">
    <location>
        <begin position="27"/>
        <end position="41"/>
    </location>
</feature>